<feature type="compositionally biased region" description="Basic and acidic residues" evidence="3">
    <location>
        <begin position="517"/>
        <end position="526"/>
    </location>
</feature>
<feature type="transmembrane region" description="Helical" evidence="4">
    <location>
        <begin position="381"/>
        <end position="404"/>
    </location>
</feature>
<dbReference type="InterPro" id="IPR050327">
    <property type="entry name" value="Proton-linked_MCT"/>
</dbReference>
<dbReference type="PANTHER" id="PTHR11360">
    <property type="entry name" value="MONOCARBOXYLATE TRANSPORTER"/>
    <property type="match status" value="1"/>
</dbReference>
<comment type="similarity">
    <text evidence="2">Belongs to the major facilitator superfamily. Monocarboxylate porter (TC 2.A.1.13) family.</text>
</comment>
<evidence type="ECO:0000256" key="2">
    <source>
        <dbReference type="ARBA" id="ARBA00006727"/>
    </source>
</evidence>
<comment type="subcellular location">
    <subcellularLocation>
        <location evidence="1">Membrane</location>
        <topology evidence="1">Multi-pass membrane protein</topology>
    </subcellularLocation>
</comment>
<feature type="compositionally biased region" description="Basic and acidic residues" evidence="3">
    <location>
        <begin position="475"/>
        <end position="489"/>
    </location>
</feature>
<keyword evidence="4" id="KW-0472">Membrane</keyword>
<feature type="transmembrane region" description="Helical" evidence="4">
    <location>
        <begin position="320"/>
        <end position="340"/>
    </location>
</feature>
<dbReference type="InterPro" id="IPR011701">
    <property type="entry name" value="MFS"/>
</dbReference>
<evidence type="ECO:0000313" key="7">
    <source>
        <dbReference type="Proteomes" id="UP000319731"/>
    </source>
</evidence>
<evidence type="ECO:0000259" key="5">
    <source>
        <dbReference type="PROSITE" id="PS50850"/>
    </source>
</evidence>
<keyword evidence="7" id="KW-1185">Reference proteome</keyword>
<comment type="caution">
    <text evidence="6">The sequence shown here is derived from an EMBL/GenBank/DDBJ whole genome shotgun (WGS) entry which is preliminary data.</text>
</comment>
<organism evidence="6 7">
    <name type="scientific">Synchytrium microbalum</name>
    <dbReference type="NCBI Taxonomy" id="1806994"/>
    <lineage>
        <taxon>Eukaryota</taxon>
        <taxon>Fungi</taxon>
        <taxon>Fungi incertae sedis</taxon>
        <taxon>Chytridiomycota</taxon>
        <taxon>Chytridiomycota incertae sedis</taxon>
        <taxon>Chytridiomycetes</taxon>
        <taxon>Synchytriales</taxon>
        <taxon>Synchytriaceae</taxon>
        <taxon>Synchytrium</taxon>
    </lineage>
</organism>
<dbReference type="GO" id="GO:0016020">
    <property type="term" value="C:membrane"/>
    <property type="evidence" value="ECO:0007669"/>
    <property type="project" value="UniProtKB-SubCell"/>
</dbReference>
<dbReference type="RefSeq" id="XP_031022722.1">
    <property type="nucleotide sequence ID" value="XM_031171284.1"/>
</dbReference>
<evidence type="ECO:0000256" key="3">
    <source>
        <dbReference type="SAM" id="MobiDB-lite"/>
    </source>
</evidence>
<dbReference type="InterPro" id="IPR036259">
    <property type="entry name" value="MFS_trans_sf"/>
</dbReference>
<dbReference type="InterPro" id="IPR020846">
    <property type="entry name" value="MFS_dom"/>
</dbReference>
<name>A0A507BLN8_9FUNG</name>
<feature type="domain" description="Major facilitator superfamily (MFS) profile" evidence="5">
    <location>
        <begin position="54"/>
        <end position="442"/>
    </location>
</feature>
<gene>
    <name evidence="6" type="ORF">SmJEL517_g05358</name>
</gene>
<evidence type="ECO:0000256" key="4">
    <source>
        <dbReference type="SAM" id="Phobius"/>
    </source>
</evidence>
<evidence type="ECO:0000313" key="6">
    <source>
        <dbReference type="EMBL" id="TPX31250.1"/>
    </source>
</evidence>
<dbReference type="EMBL" id="QEAO01000048">
    <property type="protein sequence ID" value="TPX31250.1"/>
    <property type="molecule type" value="Genomic_DNA"/>
</dbReference>
<feature type="transmembrane region" description="Helical" evidence="4">
    <location>
        <begin position="419"/>
        <end position="441"/>
    </location>
</feature>
<keyword evidence="4" id="KW-1133">Transmembrane helix</keyword>
<feature type="compositionally biased region" description="Acidic residues" evidence="3">
    <location>
        <begin position="490"/>
        <end position="503"/>
    </location>
</feature>
<reference evidence="6 7" key="1">
    <citation type="journal article" date="2019" name="Sci. Rep.">
        <title>Comparative genomics of chytrid fungi reveal insights into the obligate biotrophic and pathogenic lifestyle of Synchytrium endobioticum.</title>
        <authorList>
            <person name="van de Vossenberg B.T.L.H."/>
            <person name="Warris S."/>
            <person name="Nguyen H.D.T."/>
            <person name="van Gent-Pelzer M.P.E."/>
            <person name="Joly D.L."/>
            <person name="van de Geest H.C."/>
            <person name="Bonants P.J.M."/>
            <person name="Smith D.S."/>
            <person name="Levesque C.A."/>
            <person name="van der Lee T.A.J."/>
        </authorList>
    </citation>
    <scope>NUCLEOTIDE SEQUENCE [LARGE SCALE GENOMIC DNA]</scope>
    <source>
        <strain evidence="6 7">JEL517</strain>
    </source>
</reference>
<dbReference type="PROSITE" id="PS50850">
    <property type="entry name" value="MFS"/>
    <property type="match status" value="1"/>
</dbReference>
<proteinExistence type="inferred from homology"/>
<feature type="transmembrane region" description="Helical" evidence="4">
    <location>
        <begin position="292"/>
        <end position="313"/>
    </location>
</feature>
<feature type="transmembrane region" description="Helical" evidence="4">
    <location>
        <begin position="125"/>
        <end position="146"/>
    </location>
</feature>
<dbReference type="Gene3D" id="1.20.1250.20">
    <property type="entry name" value="MFS general substrate transporter like domains"/>
    <property type="match status" value="1"/>
</dbReference>
<feature type="transmembrane region" description="Helical" evidence="4">
    <location>
        <begin position="92"/>
        <end position="113"/>
    </location>
</feature>
<accession>A0A507BLN8</accession>
<dbReference type="Pfam" id="PF07690">
    <property type="entry name" value="MFS_1"/>
    <property type="match status" value="1"/>
</dbReference>
<feature type="transmembrane region" description="Helical" evidence="4">
    <location>
        <begin position="346"/>
        <end position="369"/>
    </location>
</feature>
<dbReference type="GeneID" id="42006581"/>
<feature type="transmembrane region" description="Helical" evidence="4">
    <location>
        <begin position="252"/>
        <end position="277"/>
    </location>
</feature>
<feature type="compositionally biased region" description="Basic and acidic residues" evidence="3">
    <location>
        <begin position="1"/>
        <end position="16"/>
    </location>
</feature>
<feature type="transmembrane region" description="Helical" evidence="4">
    <location>
        <begin position="182"/>
        <end position="206"/>
    </location>
</feature>
<dbReference type="OrthoDB" id="2213137at2759"/>
<feature type="region of interest" description="Disordered" evidence="3">
    <location>
        <begin position="1"/>
        <end position="27"/>
    </location>
</feature>
<dbReference type="SUPFAM" id="SSF103473">
    <property type="entry name" value="MFS general substrate transporter"/>
    <property type="match status" value="1"/>
</dbReference>
<evidence type="ECO:0000256" key="1">
    <source>
        <dbReference type="ARBA" id="ARBA00004141"/>
    </source>
</evidence>
<feature type="transmembrane region" description="Helical" evidence="4">
    <location>
        <begin position="212"/>
        <end position="232"/>
    </location>
</feature>
<keyword evidence="4" id="KW-0812">Transmembrane</keyword>
<dbReference type="GO" id="GO:0022857">
    <property type="term" value="F:transmembrane transporter activity"/>
    <property type="evidence" value="ECO:0007669"/>
    <property type="project" value="InterPro"/>
</dbReference>
<dbReference type="PANTHER" id="PTHR11360:SF284">
    <property type="entry name" value="EG:103B4.3 PROTEIN-RELATED"/>
    <property type="match status" value="1"/>
</dbReference>
<feature type="transmembrane region" description="Helical" evidence="4">
    <location>
        <begin position="55"/>
        <end position="80"/>
    </location>
</feature>
<protein>
    <recommendedName>
        <fullName evidence="5">Major facilitator superfamily (MFS) profile domain-containing protein</fullName>
    </recommendedName>
</protein>
<feature type="region of interest" description="Disordered" evidence="3">
    <location>
        <begin position="473"/>
        <end position="526"/>
    </location>
</feature>
<dbReference type="AlphaFoldDB" id="A0A507BLN8"/>
<feature type="transmembrane region" description="Helical" evidence="4">
    <location>
        <begin position="152"/>
        <end position="175"/>
    </location>
</feature>
<sequence length="526" mass="57137">MLEAVVNERDLGESERQPSNNNNNEEEVVIPDLQDMKKESLIIHDDTSYLDSPRAWICCLGCFLVYFALVGVTFAFGVFQRYYLAEGLADNSALSMIGTVQSAMIQIVGYFTGILAERIGYRPTMLIGLFLFVSSLVLSSFATTVWELVLTYGIIGGIGGSFLDLPSVSAVSSWFNVRLGLALGLGTAGSGLGGVIWSIVVAKLIYAFGTAWAFRILALTTGLILLIAIACVKEAPIAASQKGSKLPSSKILNWRFGMLSVAGFIMNFAFLVPYFYIPEFSSTLNMTETEGAFMLSLFNVGSTIGRVSGGLLADSRLGPLNSFTIAVFGSSLSTFILWPLSRTREIFTAFVLISGLCSGGLISLFFNVGTSVFGADNIAQLMGLLFTPWFIGEFASAPIFGAIIDYTGPSNKYESYLPAIYYVGTIYVVSLVFTVALRLIVNHAEGLFPITVLDDTVKTVELEKTNTQMVKAKVNKKETAASRKGKDPAVSEEDDDDEDDDHEEETKSPPRKLRGASSKESKRDEE</sequence>
<dbReference type="Proteomes" id="UP000319731">
    <property type="component" value="Unassembled WGS sequence"/>
</dbReference>